<organism evidence="16 17">
    <name type="scientific">Ogataea polymorpha</name>
    <dbReference type="NCBI Taxonomy" id="460523"/>
    <lineage>
        <taxon>Eukaryota</taxon>
        <taxon>Fungi</taxon>
        <taxon>Dikarya</taxon>
        <taxon>Ascomycota</taxon>
        <taxon>Saccharomycotina</taxon>
        <taxon>Pichiomycetes</taxon>
        <taxon>Pichiales</taxon>
        <taxon>Pichiaceae</taxon>
        <taxon>Ogataea</taxon>
    </lineage>
</organism>
<dbReference type="GO" id="GO:0000723">
    <property type="term" value="P:telomere maintenance"/>
    <property type="evidence" value="ECO:0007669"/>
    <property type="project" value="InterPro"/>
</dbReference>
<keyword evidence="14" id="KW-0234">DNA repair</keyword>
<keyword evidence="15" id="KW-0539">Nucleus</keyword>
<dbReference type="GO" id="GO:0006303">
    <property type="term" value="P:double-strand break repair via nonhomologous end joining"/>
    <property type="evidence" value="ECO:0007669"/>
    <property type="project" value="InterPro"/>
</dbReference>
<evidence type="ECO:0000256" key="15">
    <source>
        <dbReference type="ARBA" id="ARBA00023242"/>
    </source>
</evidence>
<dbReference type="InterPro" id="IPR005161">
    <property type="entry name" value="Ku_N"/>
</dbReference>
<dbReference type="GO" id="GO:0042162">
    <property type="term" value="F:telomeric DNA binding"/>
    <property type="evidence" value="ECO:0007669"/>
    <property type="project" value="InterPro"/>
</dbReference>
<keyword evidence="9" id="KW-0347">Helicase</keyword>
<evidence type="ECO:0000256" key="12">
    <source>
        <dbReference type="ARBA" id="ARBA00023125"/>
    </source>
</evidence>
<dbReference type="Gene3D" id="2.40.290.10">
    <property type="match status" value="1"/>
</dbReference>
<proteinExistence type="inferred from homology"/>
<dbReference type="InterPro" id="IPR036465">
    <property type="entry name" value="vWFA_dom_sf"/>
</dbReference>
<dbReference type="AlphaFoldDB" id="A0A1B7SBH2"/>
<dbReference type="GO" id="GO:0003690">
    <property type="term" value="F:double-stranded DNA binding"/>
    <property type="evidence" value="ECO:0007669"/>
    <property type="project" value="TreeGrafter"/>
</dbReference>
<evidence type="ECO:0000256" key="13">
    <source>
        <dbReference type="ARBA" id="ARBA00023172"/>
    </source>
</evidence>
<dbReference type="PANTHER" id="PTHR12604:SF2">
    <property type="entry name" value="X-RAY REPAIR CROSS-COMPLEMENTING PROTEIN 6"/>
    <property type="match status" value="1"/>
</dbReference>
<name>A0A1B7SBH2_9ASCO</name>
<dbReference type="PIRSF" id="PIRSF003033">
    <property type="entry name" value="Ku70"/>
    <property type="match status" value="1"/>
</dbReference>
<dbReference type="PANTHER" id="PTHR12604">
    <property type="entry name" value="KU AUTOANTIGEN DNA HELICASE"/>
    <property type="match status" value="1"/>
</dbReference>
<keyword evidence="5" id="KW-0158">Chromosome</keyword>
<evidence type="ECO:0000256" key="6">
    <source>
        <dbReference type="ARBA" id="ARBA00022741"/>
    </source>
</evidence>
<dbReference type="Pfam" id="PF02735">
    <property type="entry name" value="Ku"/>
    <property type="match status" value="1"/>
</dbReference>
<dbReference type="Proteomes" id="UP000788993">
    <property type="component" value="Unassembled WGS sequence"/>
</dbReference>
<dbReference type="GO" id="GO:0006310">
    <property type="term" value="P:DNA recombination"/>
    <property type="evidence" value="ECO:0007669"/>
    <property type="project" value="UniProtKB-KW"/>
</dbReference>
<dbReference type="GO" id="GO:0016787">
    <property type="term" value="F:hydrolase activity"/>
    <property type="evidence" value="ECO:0007669"/>
    <property type="project" value="UniProtKB-KW"/>
</dbReference>
<keyword evidence="8" id="KW-0378">Hydrolase</keyword>
<evidence type="ECO:0000256" key="2">
    <source>
        <dbReference type="ARBA" id="ARBA00004574"/>
    </source>
</evidence>
<dbReference type="InterPro" id="IPR016194">
    <property type="entry name" value="SPOC-like_C_dom_sf"/>
</dbReference>
<dbReference type="SMART" id="SM00559">
    <property type="entry name" value="Ku78"/>
    <property type="match status" value="1"/>
</dbReference>
<evidence type="ECO:0000256" key="8">
    <source>
        <dbReference type="ARBA" id="ARBA00022801"/>
    </source>
</evidence>
<dbReference type="RefSeq" id="XP_018208789.1">
    <property type="nucleotide sequence ID" value="XM_018357849.1"/>
</dbReference>
<dbReference type="GO" id="GO:0005524">
    <property type="term" value="F:ATP binding"/>
    <property type="evidence" value="ECO:0007669"/>
    <property type="project" value="UniProtKB-KW"/>
</dbReference>
<comment type="subcellular location">
    <subcellularLocation>
        <location evidence="2">Chromosome</location>
        <location evidence="2">Telomere</location>
    </subcellularLocation>
    <subcellularLocation>
        <location evidence="1">Nucleus</location>
    </subcellularLocation>
</comment>
<dbReference type="GO" id="GO:0003678">
    <property type="term" value="F:DNA helicase activity"/>
    <property type="evidence" value="ECO:0007669"/>
    <property type="project" value="UniProtKB-EC"/>
</dbReference>
<keyword evidence="6" id="KW-0547">Nucleotide-binding</keyword>
<keyword evidence="7" id="KW-0227">DNA damage</keyword>
<comment type="similarity">
    <text evidence="3">Belongs to the ku70 family.</text>
</comment>
<dbReference type="EC" id="3.6.4.12" evidence="4"/>
<comment type="caution">
    <text evidence="16">The sequence shown here is derived from an EMBL/GenBank/DDBJ whole genome shotgun (WGS) entry which is preliminary data.</text>
</comment>
<sequence length="595" mass="68180">MSSDFDEKDLHQGIIFALHLTPTLRGHVARIMSCVGGLIRDLAKTQPNTGLGCFIFNCSRKDASVDGILPVFELQDISIDQLQTVEQFDGDSVEMLEENPEINYGEQLARMLQVARDNFVAPPRFTKPYTVRRIFLFSDCDRPFNGNTSRKITLWNILNDLSLEKINITPFLLANKPDFDLSEYQTIFETLDQFRPAVEKLDIDQVEDKILRTKELRRTSFRCTMALRDIKISVQGCPLFKEPRLQSPYRFFDDNGTYRYVESQSVKLDTATGAKVDDDHVVSTIGFNDQHAMLNRDLIAKPFDNENKPVLQIVGFRKIEYYVHHYAIGTPALVTPSDLEQYTHSRRSFSALYQTLAAKRKMALAWGSTRKNQAPASYYLVPTAASLGYTTGIEPYPEGLALIPLPFKDDIRCLPGYLLQMEPSAPIFPNQIEDLVTEIIDICKPLPNPQVEWYFKVLEDHLLQREVDYDPQVPLEIQKQQMINSQDQLKKKCMELRNRLKDSKKLSLLVAAVRAELNRVDNFQQLNIQPTREDKKAMLLTDDIVLKAYKLGQMNDFTADQLKVYVNSKANLIPKAKTKKEMLENITDYLDRTVG</sequence>
<evidence type="ECO:0000256" key="9">
    <source>
        <dbReference type="ARBA" id="ARBA00022806"/>
    </source>
</evidence>
<evidence type="ECO:0000256" key="11">
    <source>
        <dbReference type="ARBA" id="ARBA00022895"/>
    </source>
</evidence>
<evidence type="ECO:0000313" key="16">
    <source>
        <dbReference type="EMBL" id="KAH3659527.1"/>
    </source>
</evidence>
<reference evidence="16" key="2">
    <citation type="submission" date="2021-01" db="EMBL/GenBank/DDBJ databases">
        <authorList>
            <person name="Schikora-Tamarit M.A."/>
        </authorList>
    </citation>
    <scope>NUCLEOTIDE SEQUENCE</scope>
    <source>
        <strain evidence="16">NCAIM Y.01608</strain>
    </source>
</reference>
<dbReference type="GO" id="GO:0000781">
    <property type="term" value="C:chromosome, telomeric region"/>
    <property type="evidence" value="ECO:0007669"/>
    <property type="project" value="UniProtKB-SubCell"/>
</dbReference>
<keyword evidence="13" id="KW-0233">DNA recombination</keyword>
<evidence type="ECO:0000256" key="5">
    <source>
        <dbReference type="ARBA" id="ARBA00022454"/>
    </source>
</evidence>
<dbReference type="Gene3D" id="3.40.50.410">
    <property type="entry name" value="von Willebrand factor, type A domain"/>
    <property type="match status" value="1"/>
</dbReference>
<dbReference type="Pfam" id="PF03731">
    <property type="entry name" value="Ku_N"/>
    <property type="match status" value="1"/>
</dbReference>
<evidence type="ECO:0000256" key="4">
    <source>
        <dbReference type="ARBA" id="ARBA00012551"/>
    </source>
</evidence>
<dbReference type="GO" id="GO:0043564">
    <property type="term" value="C:Ku70:Ku80 complex"/>
    <property type="evidence" value="ECO:0007669"/>
    <property type="project" value="InterPro"/>
</dbReference>
<keyword evidence="12" id="KW-0238">DNA-binding</keyword>
<protein>
    <recommendedName>
        <fullName evidence="4">DNA helicase</fullName>
        <ecNumber evidence="4">3.6.4.12</ecNumber>
    </recommendedName>
</protein>
<keyword evidence="10" id="KW-0067">ATP-binding</keyword>
<accession>A0A1B7SBH2</accession>
<dbReference type="EMBL" id="JAEUBD010001504">
    <property type="protein sequence ID" value="KAH3659527.1"/>
    <property type="molecule type" value="Genomic_DNA"/>
</dbReference>
<evidence type="ECO:0000256" key="10">
    <source>
        <dbReference type="ARBA" id="ARBA00022840"/>
    </source>
</evidence>
<reference evidence="16" key="1">
    <citation type="journal article" date="2021" name="Open Biol.">
        <title>Shared evolutionary footprints suggest mitochondrial oxidative damage underlies multiple complex I losses in fungi.</title>
        <authorList>
            <person name="Schikora-Tamarit M.A."/>
            <person name="Marcet-Houben M."/>
            <person name="Nosek J."/>
            <person name="Gabaldon T."/>
        </authorList>
    </citation>
    <scope>NUCLEOTIDE SEQUENCE</scope>
    <source>
        <strain evidence="16">NCAIM Y.01608</strain>
    </source>
</reference>
<keyword evidence="17" id="KW-1185">Reference proteome</keyword>
<evidence type="ECO:0000256" key="14">
    <source>
        <dbReference type="ARBA" id="ARBA00023204"/>
    </source>
</evidence>
<dbReference type="OrthoDB" id="3249161at2759"/>
<evidence type="ECO:0000256" key="1">
    <source>
        <dbReference type="ARBA" id="ARBA00004123"/>
    </source>
</evidence>
<dbReference type="InterPro" id="IPR006165">
    <property type="entry name" value="Ku70"/>
</dbReference>
<evidence type="ECO:0000256" key="7">
    <source>
        <dbReference type="ARBA" id="ARBA00022763"/>
    </source>
</evidence>
<evidence type="ECO:0000313" key="17">
    <source>
        <dbReference type="Proteomes" id="UP000788993"/>
    </source>
</evidence>
<dbReference type="InterPro" id="IPR006164">
    <property type="entry name" value="DNA_bd_Ku70/Ku80"/>
</dbReference>
<evidence type="ECO:0000256" key="3">
    <source>
        <dbReference type="ARBA" id="ARBA00005240"/>
    </source>
</evidence>
<dbReference type="SUPFAM" id="SSF53300">
    <property type="entry name" value="vWA-like"/>
    <property type="match status" value="1"/>
</dbReference>
<keyword evidence="11" id="KW-0779">Telomere</keyword>
<gene>
    <name evidence="16" type="ORF">OGATHE_005572</name>
</gene>
<dbReference type="SUPFAM" id="SSF100939">
    <property type="entry name" value="SPOC domain-like"/>
    <property type="match status" value="1"/>
</dbReference>
<dbReference type="GO" id="GO:0003684">
    <property type="term" value="F:damaged DNA binding"/>
    <property type="evidence" value="ECO:0007669"/>
    <property type="project" value="InterPro"/>
</dbReference>